<protein>
    <submittedName>
        <fullName evidence="1">Uncharacterized protein</fullName>
    </submittedName>
</protein>
<evidence type="ECO:0000313" key="1">
    <source>
        <dbReference type="EMBL" id="RHW43763.1"/>
    </source>
</evidence>
<dbReference type="RefSeq" id="WP_118915021.1">
    <property type="nucleotide sequence ID" value="NZ_CBCRVH010000012.1"/>
</dbReference>
<accession>A0A417Z1I0</accession>
<dbReference type="AlphaFoldDB" id="A0A417Z1I0"/>
<name>A0A417Z1I0_9MICO</name>
<dbReference type="Proteomes" id="UP000285376">
    <property type="component" value="Unassembled WGS sequence"/>
</dbReference>
<organism evidence="1 2">
    <name type="scientific">Dermacoccus abyssi</name>
    <dbReference type="NCBI Taxonomy" id="322596"/>
    <lineage>
        <taxon>Bacteria</taxon>
        <taxon>Bacillati</taxon>
        <taxon>Actinomycetota</taxon>
        <taxon>Actinomycetes</taxon>
        <taxon>Micrococcales</taxon>
        <taxon>Dermacoccaceae</taxon>
        <taxon>Dermacoccus</taxon>
    </lineage>
</organism>
<evidence type="ECO:0000313" key="2">
    <source>
        <dbReference type="Proteomes" id="UP000285376"/>
    </source>
</evidence>
<reference evidence="1 2" key="1">
    <citation type="submission" date="2018-08" db="EMBL/GenBank/DDBJ databases">
        <title>Whole genome sequence analysis of Dermacoccus abyssi bacteria isolated from Deep Mariana trench Micromonospora spp reveals genes involved in the environmental adaptation and production of secondary metabolites.</title>
        <authorList>
            <person name="Abdel-Mageed W.M."/>
            <person name="Lehri B."/>
            <person name="Nouioui I."/>
            <person name="Goodfellow I."/>
            <person name="Jaspars M."/>
            <person name="Karlyshev A."/>
        </authorList>
    </citation>
    <scope>NUCLEOTIDE SEQUENCE [LARGE SCALE GENOMIC DNA]</scope>
    <source>
        <strain evidence="1 2">MT1.1</strain>
    </source>
</reference>
<comment type="caution">
    <text evidence="1">The sequence shown here is derived from an EMBL/GenBank/DDBJ whole genome shotgun (WGS) entry which is preliminary data.</text>
</comment>
<sequence>MTMQPLTFVDGSQLTVEVDEVTVDLVHRDSTGDLKIGITLSPVEAHSLSQALAAAAFAAEHPHR</sequence>
<proteinExistence type="predicted"/>
<gene>
    <name evidence="1" type="ORF">D1832_14260</name>
</gene>
<dbReference type="EMBL" id="QWLM01000024">
    <property type="protein sequence ID" value="RHW43763.1"/>
    <property type="molecule type" value="Genomic_DNA"/>
</dbReference>